<accession>E3FNY3</accession>
<dbReference type="EMBL" id="CP002271">
    <property type="protein sequence ID" value="ADO69407.1"/>
    <property type="molecule type" value="Genomic_DNA"/>
</dbReference>
<sequence length="492" mass="53297">MEARVSRKRQVGAAVLGVCALAVLGIWLGSGEAPAAVASPPPPPMPGPRRMASEPDAVAAAPSAPERPVVSPPAPADPAAPVIDEITVEKSEVCEGEENLISLRAHTPNGKDAFLHYSVGGRQGQRIPVRSWIADDGEAPKLEVKVFGPDGKVTVADVPPFTVKPCKPARSAFITARVRANTWSEFEFEAKLVENAQPQGGVAFQPRSYEWTFGDGETAVTQTPYALHSYEGRKQDTMFSHLLVEVRVRGDGGEPVVGRTALQLVNPAFEDLATKGVVTLLVQFTPRFPELGSDGVVRQKVRLFHHQDRPVFIHNALRFRHRMAPTEPTGHQVVDPSALLGASTVPPGRGLEFEIQLDTRKEPDVFSMEYSLEGKDSEGRPVRGAFSVMRPPARPTRENSHPVEDPLLKAKILEARKLLNRPYVTDEDLWQLQRQGKFADLEARAQAAQGTQRPEEGREVPAKDPGLPPPGPTAPPGALDGRTSAPPKPRAP</sequence>
<feature type="domain" description="PKD" evidence="2">
    <location>
        <begin position="206"/>
        <end position="230"/>
    </location>
</feature>
<evidence type="ECO:0000313" key="4">
    <source>
        <dbReference type="Proteomes" id="UP000001351"/>
    </source>
</evidence>
<evidence type="ECO:0000259" key="2">
    <source>
        <dbReference type="PROSITE" id="PS50093"/>
    </source>
</evidence>
<dbReference type="HOGENOM" id="CLU_632866_0_0_7"/>
<feature type="compositionally biased region" description="Pro residues" evidence="1">
    <location>
        <begin position="466"/>
        <end position="475"/>
    </location>
</feature>
<organism evidence="3 4">
    <name type="scientific">Stigmatella aurantiaca (strain DW4/3-1)</name>
    <dbReference type="NCBI Taxonomy" id="378806"/>
    <lineage>
        <taxon>Bacteria</taxon>
        <taxon>Pseudomonadati</taxon>
        <taxon>Myxococcota</taxon>
        <taxon>Myxococcia</taxon>
        <taxon>Myxococcales</taxon>
        <taxon>Cystobacterineae</taxon>
        <taxon>Archangiaceae</taxon>
        <taxon>Stigmatella</taxon>
    </lineage>
</organism>
<dbReference type="CDD" id="cd00146">
    <property type="entry name" value="PKD"/>
    <property type="match status" value="1"/>
</dbReference>
<dbReference type="AlphaFoldDB" id="E3FNY3"/>
<gene>
    <name evidence="3" type="ordered locus">STAUR_1603</name>
</gene>
<name>E3FNY3_STIAD</name>
<protein>
    <submittedName>
        <fullName evidence="3">Conserved uncharacterized protein</fullName>
    </submittedName>
</protein>
<dbReference type="KEGG" id="sur:STAUR_1603"/>
<evidence type="ECO:0000256" key="1">
    <source>
        <dbReference type="SAM" id="MobiDB-lite"/>
    </source>
</evidence>
<reference evidence="3 4" key="1">
    <citation type="journal article" date="2011" name="Mol. Biol. Evol.">
        <title>Comparative genomic analysis of fruiting body formation in Myxococcales.</title>
        <authorList>
            <person name="Huntley S."/>
            <person name="Hamann N."/>
            <person name="Wegener-Feldbrugge S."/>
            <person name="Treuner-Lange A."/>
            <person name="Kube M."/>
            <person name="Reinhardt R."/>
            <person name="Klages S."/>
            <person name="Muller R."/>
            <person name="Ronning C.M."/>
            <person name="Nierman W.C."/>
            <person name="Sogaard-Andersen L."/>
        </authorList>
    </citation>
    <scope>NUCLEOTIDE SEQUENCE [LARGE SCALE GENOMIC DNA]</scope>
    <source>
        <strain evidence="3 4">DW4/3-1</strain>
    </source>
</reference>
<dbReference type="Proteomes" id="UP000001351">
    <property type="component" value="Chromosome"/>
</dbReference>
<feature type="compositionally biased region" description="Basic and acidic residues" evidence="1">
    <location>
        <begin position="453"/>
        <end position="462"/>
    </location>
</feature>
<dbReference type="STRING" id="378806.STAUR_1603"/>
<evidence type="ECO:0000313" key="3">
    <source>
        <dbReference type="EMBL" id="ADO69407.1"/>
    </source>
</evidence>
<feature type="region of interest" description="Disordered" evidence="1">
    <location>
        <begin position="441"/>
        <end position="492"/>
    </location>
</feature>
<dbReference type="eggNOG" id="ENOG50309PY">
    <property type="taxonomic scope" value="Bacteria"/>
</dbReference>
<keyword evidence="4" id="KW-1185">Reference proteome</keyword>
<dbReference type="InterPro" id="IPR000601">
    <property type="entry name" value="PKD_dom"/>
</dbReference>
<proteinExistence type="predicted"/>
<feature type="region of interest" description="Disordered" evidence="1">
    <location>
        <begin position="34"/>
        <end position="78"/>
    </location>
</feature>
<dbReference type="PROSITE" id="PS50093">
    <property type="entry name" value="PKD"/>
    <property type="match status" value="1"/>
</dbReference>